<accession>A0ABY8CES9</accession>
<evidence type="ECO:0000313" key="1">
    <source>
        <dbReference type="EMBL" id="WEL19235.1"/>
    </source>
</evidence>
<name>A0ABY8CES9_9ARCH</name>
<evidence type="ECO:0000313" key="2">
    <source>
        <dbReference type="Proteomes" id="UP001218034"/>
    </source>
</evidence>
<dbReference type="EMBL" id="CP104395">
    <property type="protein sequence ID" value="WEL19235.1"/>
    <property type="molecule type" value="Genomic_DNA"/>
</dbReference>
<gene>
    <name evidence="1" type="ORF">SVXNc_0204</name>
</gene>
<organism evidence="1 2">
    <name type="scientific">Candidatus Nanohalococcus occultus</name>
    <dbReference type="NCBI Taxonomy" id="2978047"/>
    <lineage>
        <taxon>Archaea</taxon>
        <taxon>Candidatus Nanohalarchaeota</taxon>
        <taxon>Candidatus Nanohalarchaeota incertae sedis</taxon>
        <taxon>Candidatus Nanohalococcus</taxon>
    </lineage>
</organism>
<reference evidence="1 2" key="1">
    <citation type="submission" date="2022-09" db="EMBL/GenBank/DDBJ databases">
        <title>Xylan utilization by haloarchaea-nanohaloarchaea associations.</title>
        <authorList>
            <person name="Yakimov M."/>
        </authorList>
    </citation>
    <scope>NUCLEOTIDE SEQUENCE [LARGE SCALE GENOMIC DNA]</scope>
    <source>
        <strain evidence="1 2">SVXNc</strain>
    </source>
</reference>
<proteinExistence type="predicted"/>
<dbReference type="GeneID" id="98290246"/>
<sequence>MSIIGSILNPYELELDGVYTADEEFLNKFHDGLTEFAEENSYQLENEVYGDTIRWNLEKTKLHYGLSPEIAGNRLSASLDIDEMYDSIKFENESFRASFNHMSSKRFPSSDMKELKRSIRDQL</sequence>
<dbReference type="Proteomes" id="UP001218034">
    <property type="component" value="Chromosome"/>
</dbReference>
<protein>
    <submittedName>
        <fullName evidence="1">Uncharacterized protein</fullName>
    </submittedName>
</protein>
<dbReference type="RefSeq" id="WP_347722106.1">
    <property type="nucleotide sequence ID" value="NZ_CP104395.1"/>
</dbReference>
<keyword evidence="2" id="KW-1185">Reference proteome</keyword>